<dbReference type="AlphaFoldDB" id="A0A375GE19"/>
<keyword evidence="8" id="KW-1185">Reference proteome</keyword>
<gene>
    <name evidence="6" type="ORF">CO2235_MP10408</name>
    <name evidence="5" type="ORF">CO2235_U1010025</name>
    <name evidence="4" type="ORF">JTE92_01205</name>
</gene>
<dbReference type="GO" id="GO:0044780">
    <property type="term" value="P:bacterial-type flagellum assembly"/>
    <property type="evidence" value="ECO:0007669"/>
    <property type="project" value="InterPro"/>
</dbReference>
<dbReference type="EMBL" id="OGUS01000132">
    <property type="protein sequence ID" value="SPC18252.1"/>
    <property type="molecule type" value="Genomic_DNA"/>
</dbReference>
<geneLocation type="plasmid" evidence="7">
    <name>co2235_mp</name>
</geneLocation>
<keyword evidence="5" id="KW-0969">Cilium</keyword>
<keyword evidence="5" id="KW-0282">Flagellum</keyword>
<dbReference type="Pfam" id="PF05130">
    <property type="entry name" value="FlgN"/>
    <property type="match status" value="1"/>
</dbReference>
<reference evidence="7" key="2">
    <citation type="submission" date="2018-01" db="EMBL/GenBank/DDBJ databases">
        <authorList>
            <person name="Gaut B.S."/>
            <person name="Morton B.R."/>
            <person name="Clegg M.T."/>
            <person name="Duvall M.R."/>
        </authorList>
    </citation>
    <scope>NUCLEOTIDE SEQUENCE [LARGE SCALE GENOMIC DNA]</scope>
</reference>
<dbReference type="RefSeq" id="WP_063240999.1">
    <property type="nucleotide sequence ID" value="NZ_CP069809.1"/>
</dbReference>
<accession>A0A375GE19</accession>
<dbReference type="Proteomes" id="UP000256862">
    <property type="component" value="Plasmid CO2235_mp"/>
</dbReference>
<dbReference type="GeneID" id="303488110"/>
<evidence type="ECO:0000256" key="1">
    <source>
        <dbReference type="ARBA" id="ARBA00002397"/>
    </source>
</evidence>
<evidence type="ECO:0000313" key="5">
    <source>
        <dbReference type="EMBL" id="SPC05071.1"/>
    </source>
</evidence>
<proteinExistence type="inferred from homology"/>
<dbReference type="InterPro" id="IPR036679">
    <property type="entry name" value="FlgN-like_sf"/>
</dbReference>
<dbReference type="SUPFAM" id="SSF140566">
    <property type="entry name" value="FlgN-like"/>
    <property type="match status" value="1"/>
</dbReference>
<protein>
    <submittedName>
        <fullName evidence="5">Flagellar biosynthesis protein FlgN</fullName>
    </submittedName>
    <submittedName>
        <fullName evidence="4">Flagellar protein FlgN</fullName>
    </submittedName>
</protein>
<evidence type="ECO:0000313" key="6">
    <source>
        <dbReference type="EMBL" id="SPC18252.1"/>
    </source>
</evidence>
<comment type="function">
    <text evidence="1">Required for the efficient initiation of filament assembly.</text>
</comment>
<dbReference type="Proteomes" id="UP000623307">
    <property type="component" value="Chromosome 1"/>
</dbReference>
<reference evidence="4 8" key="3">
    <citation type="submission" date="2021-02" db="EMBL/GenBank/DDBJ databases">
        <title>Complete Genome Sequence of Cupriavidus oxalaticus Strain Ox1, a Soil Oxalate-Degrading Species.</title>
        <authorList>
            <person name="Palmieri F."/>
            <person name="Udriet P."/>
            <person name="Deuasquier M."/>
            <person name="Beaudoing E."/>
            <person name="Johnson S.L."/>
            <person name="Davenport K.W."/>
            <person name="Chain P.S."/>
            <person name="Bindschedler S."/>
            <person name="Junier P."/>
        </authorList>
    </citation>
    <scope>NUCLEOTIDE SEQUENCE [LARGE SCALE GENOMIC DNA]</scope>
    <source>
        <strain evidence="4 8">Ox1</strain>
    </source>
</reference>
<evidence type="ECO:0000313" key="4">
    <source>
        <dbReference type="EMBL" id="QRQ91597.1"/>
    </source>
</evidence>
<name>A0A375GE19_9BURK</name>
<evidence type="ECO:0000313" key="7">
    <source>
        <dbReference type="Proteomes" id="UP000256862"/>
    </source>
</evidence>
<dbReference type="EMBL" id="OGUS01000004">
    <property type="protein sequence ID" value="SPC05071.1"/>
    <property type="molecule type" value="Genomic_DNA"/>
</dbReference>
<evidence type="ECO:0000313" key="8">
    <source>
        <dbReference type="Proteomes" id="UP000623307"/>
    </source>
</evidence>
<evidence type="ECO:0000256" key="2">
    <source>
        <dbReference type="ARBA" id="ARBA00007703"/>
    </source>
</evidence>
<sequence>MRQSLIQSLQRETEGVEAFGQLLAQERDAIKRGDFTALSELLTRKVEVGQGLSRQVRAREAQMQALGLRAGADGQLLGREIDAGVAQAWRKLIFAARVTRDGNALNGAVIKAHLDFTQQAIQALRQHSGGDVGLYGRDGKAAAGVGGVSLAAG</sequence>
<dbReference type="InterPro" id="IPR007809">
    <property type="entry name" value="FlgN-like"/>
</dbReference>
<evidence type="ECO:0000256" key="3">
    <source>
        <dbReference type="ARBA" id="ARBA00022795"/>
    </source>
</evidence>
<keyword evidence="3" id="KW-1005">Bacterial flagellum biogenesis</keyword>
<organism evidence="5 7">
    <name type="scientific">Cupriavidus oxalaticus</name>
    <dbReference type="NCBI Taxonomy" id="96344"/>
    <lineage>
        <taxon>Bacteria</taxon>
        <taxon>Pseudomonadati</taxon>
        <taxon>Pseudomonadota</taxon>
        <taxon>Betaproteobacteria</taxon>
        <taxon>Burkholderiales</taxon>
        <taxon>Burkholderiaceae</taxon>
        <taxon>Cupriavidus</taxon>
    </lineage>
</organism>
<keyword evidence="5" id="KW-0966">Cell projection</keyword>
<comment type="similarity">
    <text evidence="2">Belongs to the FlgN family.</text>
</comment>
<dbReference type="OrthoDB" id="8964823at2"/>
<dbReference type="Gene3D" id="1.20.58.300">
    <property type="entry name" value="FlgN-like"/>
    <property type="match status" value="1"/>
</dbReference>
<dbReference type="EMBL" id="CP069811">
    <property type="protein sequence ID" value="QRQ91597.1"/>
    <property type="molecule type" value="Genomic_DNA"/>
</dbReference>
<reference evidence="5 7" key="1">
    <citation type="submission" date="2018-01" db="EMBL/GenBank/DDBJ databases">
        <authorList>
            <person name="Clerissi C."/>
        </authorList>
    </citation>
    <scope>NUCLEOTIDE SEQUENCE</scope>
    <source>
        <strain evidence="5">Cupriavidus oxalaticus LMG 2235</strain>
        <plasmid evidence="7">co2235_mp</plasmid>
    </source>
</reference>